<comment type="caution">
    <text evidence="1">The sequence shown here is derived from an EMBL/GenBank/DDBJ whole genome shotgun (WGS) entry which is preliminary data.</text>
</comment>
<keyword evidence="2" id="KW-1185">Reference proteome</keyword>
<dbReference type="RefSeq" id="WP_158078680.1">
    <property type="nucleotide sequence ID" value="NZ_LZZM01000027.1"/>
</dbReference>
<protein>
    <submittedName>
        <fullName evidence="1">Uncharacterized protein</fullName>
    </submittedName>
</protein>
<accession>A0A1S8TX40</accession>
<proteinExistence type="predicted"/>
<sequence length="57" mass="6609">MKKFINRILSSKSFKMTMINILYSNPTLTSGDYLRLSKIARELNQEMPTEVQLKKAS</sequence>
<dbReference type="AlphaFoldDB" id="A0A1S8TX40"/>
<evidence type="ECO:0000313" key="1">
    <source>
        <dbReference type="EMBL" id="OOM82142.1"/>
    </source>
</evidence>
<evidence type="ECO:0000313" key="2">
    <source>
        <dbReference type="Proteomes" id="UP000190890"/>
    </source>
</evidence>
<dbReference type="Proteomes" id="UP000190890">
    <property type="component" value="Unassembled WGS sequence"/>
</dbReference>
<dbReference type="EMBL" id="LZZM01000027">
    <property type="protein sequence ID" value="OOM82142.1"/>
    <property type="molecule type" value="Genomic_DNA"/>
</dbReference>
<name>A0A1S8TX40_9CLOT</name>
<reference evidence="1 2" key="1">
    <citation type="submission" date="2016-05" db="EMBL/GenBank/DDBJ databases">
        <title>Microbial solvent formation.</title>
        <authorList>
            <person name="Poehlein A."/>
            <person name="Montoya Solano J.D."/>
            <person name="Flitsch S."/>
            <person name="Krabben P."/>
            <person name="Duerre P."/>
            <person name="Daniel R."/>
        </authorList>
    </citation>
    <scope>NUCLEOTIDE SEQUENCE [LARGE SCALE GENOMIC DNA]</scope>
    <source>
        <strain evidence="1 2">DSM 2619</strain>
    </source>
</reference>
<organism evidence="1 2">
    <name type="scientific">Clostridium puniceum</name>
    <dbReference type="NCBI Taxonomy" id="29367"/>
    <lineage>
        <taxon>Bacteria</taxon>
        <taxon>Bacillati</taxon>
        <taxon>Bacillota</taxon>
        <taxon>Clostridia</taxon>
        <taxon>Eubacteriales</taxon>
        <taxon>Clostridiaceae</taxon>
        <taxon>Clostridium</taxon>
    </lineage>
</organism>
<gene>
    <name evidence="1" type="ORF">CLPUN_04810</name>
</gene>